<accession>W1PP66</accession>
<sequence length="151" mass="16859">MVLNTLLDPLGTGIYTLVKELMIELLGEVIEMEVSARKMGLHALQLYLMNSLSGDLPEVEAISDLEPYYKKFPSATGLHEARVRFKTNGMSGIGNITFHHGLVRFKTNGMSGIGNITFHHGLVRLSSIAIHIFMDAFLLNMMVFEQLHVKN</sequence>
<organism evidence="1 2">
    <name type="scientific">Amborella trichopoda</name>
    <dbReference type="NCBI Taxonomy" id="13333"/>
    <lineage>
        <taxon>Eukaryota</taxon>
        <taxon>Viridiplantae</taxon>
        <taxon>Streptophyta</taxon>
        <taxon>Embryophyta</taxon>
        <taxon>Tracheophyta</taxon>
        <taxon>Spermatophyta</taxon>
        <taxon>Magnoliopsida</taxon>
        <taxon>Amborellales</taxon>
        <taxon>Amborellaceae</taxon>
        <taxon>Amborella</taxon>
    </lineage>
</organism>
<dbReference type="EMBL" id="KI392979">
    <property type="protein sequence ID" value="ERN09853.1"/>
    <property type="molecule type" value="Genomic_DNA"/>
</dbReference>
<gene>
    <name evidence="1" type="ORF">AMTR_s00013p00072460</name>
</gene>
<reference evidence="2" key="1">
    <citation type="journal article" date="2013" name="Science">
        <title>The Amborella genome and the evolution of flowering plants.</title>
        <authorList>
            <consortium name="Amborella Genome Project"/>
        </authorList>
    </citation>
    <scope>NUCLEOTIDE SEQUENCE [LARGE SCALE GENOMIC DNA]</scope>
</reference>
<dbReference type="HOGENOM" id="CLU_1733940_0_0_1"/>
<name>W1PP66_AMBTC</name>
<protein>
    <submittedName>
        <fullName evidence="1">Uncharacterized protein</fullName>
    </submittedName>
</protein>
<dbReference type="Pfam" id="PF03140">
    <property type="entry name" value="DUF247"/>
    <property type="match status" value="1"/>
</dbReference>
<evidence type="ECO:0000313" key="2">
    <source>
        <dbReference type="Proteomes" id="UP000017836"/>
    </source>
</evidence>
<dbReference type="Gramene" id="ERN09853">
    <property type="protein sequence ID" value="ERN09853"/>
    <property type="gene ID" value="AMTR_s00013p00072460"/>
</dbReference>
<evidence type="ECO:0000313" key="1">
    <source>
        <dbReference type="EMBL" id="ERN09853.1"/>
    </source>
</evidence>
<proteinExistence type="predicted"/>
<dbReference type="InterPro" id="IPR004158">
    <property type="entry name" value="DUF247_pln"/>
</dbReference>
<keyword evidence="2" id="KW-1185">Reference proteome</keyword>
<dbReference type="AlphaFoldDB" id="W1PP66"/>
<dbReference type="Proteomes" id="UP000017836">
    <property type="component" value="Unassembled WGS sequence"/>
</dbReference>